<feature type="transmembrane region" description="Helical" evidence="2">
    <location>
        <begin position="12"/>
        <end position="31"/>
    </location>
</feature>
<feature type="domain" description="Peptidase M56" evidence="3">
    <location>
        <begin position="156"/>
        <end position="257"/>
    </location>
</feature>
<dbReference type="Proteomes" id="UP000261082">
    <property type="component" value="Unassembled WGS sequence"/>
</dbReference>
<evidence type="ECO:0000259" key="3">
    <source>
        <dbReference type="Pfam" id="PF05569"/>
    </source>
</evidence>
<dbReference type="AlphaFoldDB" id="A0A3E1Q9N2"/>
<keyword evidence="2" id="KW-1133">Transmembrane helix</keyword>
<feature type="transmembrane region" description="Helical" evidence="2">
    <location>
        <begin position="183"/>
        <end position="202"/>
    </location>
</feature>
<reference evidence="4 5" key="1">
    <citation type="journal article" date="2007" name="Int. J. Syst. Evol. Microbiol.">
        <title>Marixanthomonas ophiurae gen. nov., sp. nov., a marine bacterium of the family Flavobacteriaceae isolated from a deep-sea brittle star.</title>
        <authorList>
            <person name="Romanenko L.A."/>
            <person name="Uchino M."/>
            <person name="Frolova G.M."/>
            <person name="Mikhailov V.V."/>
        </authorList>
    </citation>
    <scope>NUCLEOTIDE SEQUENCE [LARGE SCALE GENOMIC DNA]</scope>
    <source>
        <strain evidence="4 5">KMM 3046</strain>
    </source>
</reference>
<keyword evidence="2" id="KW-0472">Membrane</keyword>
<keyword evidence="5" id="KW-1185">Reference proteome</keyword>
<comment type="caution">
    <text evidence="4">The sequence shown here is derived from an EMBL/GenBank/DDBJ whole genome shotgun (WGS) entry which is preliminary data.</text>
</comment>
<accession>A0A3E1Q9N2</accession>
<name>A0A3E1Q9N2_9FLAO</name>
<feature type="region of interest" description="Disordered" evidence="1">
    <location>
        <begin position="466"/>
        <end position="513"/>
    </location>
</feature>
<feature type="transmembrane region" description="Helical" evidence="2">
    <location>
        <begin position="133"/>
        <end position="153"/>
    </location>
</feature>
<sequence length="582" mass="66672">MTNNLKKNNMEGYLLKSAACLLIFFAFYKFFLEKISAHTFKRFYLLGVISVSFIIPFITFTTYVEVPQTTNMVLTNVSDIQAIPAEESVDYLPYVLWTVYTLGVAFFGFRFCRNLFSIWKKIQQNPMLKERNFFHVLLQKNIAPHTFFSYIFLNKTKYEANEIPKEVLLHEQAHAQEKHSFDILVIELLHVLFWFNPLFIFLKRSMKLNHEFLADRAVLNQGTKTSVYQNLLLAYSSHAVTPQLANSINYSLIKKRFTVMKTHTSKKAIWLRSLFLMPLVALMLYGFSSKQTIVKETSQTETVSKKSIEKATKEQLITYNKLAKKYNAVAIEDRKIPVTDLETLEHIYGLMTANQKDKAQPFPECYLENKIGRYDTYATDFVEGAQKNNKKTFVVMISVNSVTLNGKPSSIKTFKDDLNVITKGWTKNDFNKALPSILISKNSEDYLKKLEVEFQKTDYAQHKKGATLLIPPPPPAPKAPKPPKKVIKGVNDKGGNIPPPPPPPKIDDNEMAPPLPPESLNPVDHITLMAKRNAAFFYEEKRITAEKAIALVKKDRNLNIQTTNFEKSNPIVKISKKGIEID</sequence>
<feature type="transmembrane region" description="Helical" evidence="2">
    <location>
        <begin position="43"/>
        <end position="64"/>
    </location>
</feature>
<proteinExistence type="predicted"/>
<feature type="compositionally biased region" description="Pro residues" evidence="1">
    <location>
        <begin position="470"/>
        <end position="480"/>
    </location>
</feature>
<dbReference type="PANTHER" id="PTHR34978">
    <property type="entry name" value="POSSIBLE SENSOR-TRANSDUCER PROTEIN BLAR"/>
    <property type="match status" value="1"/>
</dbReference>
<evidence type="ECO:0000256" key="2">
    <source>
        <dbReference type="SAM" id="Phobius"/>
    </source>
</evidence>
<evidence type="ECO:0000313" key="5">
    <source>
        <dbReference type="Proteomes" id="UP000261082"/>
    </source>
</evidence>
<gene>
    <name evidence="4" type="ORF">DZ858_01790</name>
</gene>
<dbReference type="CDD" id="cd07341">
    <property type="entry name" value="M56_BlaR1_MecR1_like"/>
    <property type="match status" value="1"/>
</dbReference>
<keyword evidence="2" id="KW-0812">Transmembrane</keyword>
<organism evidence="4 5">
    <name type="scientific">Marixanthomonas ophiurae</name>
    <dbReference type="NCBI Taxonomy" id="387659"/>
    <lineage>
        <taxon>Bacteria</taxon>
        <taxon>Pseudomonadati</taxon>
        <taxon>Bacteroidota</taxon>
        <taxon>Flavobacteriia</taxon>
        <taxon>Flavobacteriales</taxon>
        <taxon>Flavobacteriaceae</taxon>
        <taxon>Marixanthomonas</taxon>
    </lineage>
</organism>
<feature type="transmembrane region" description="Helical" evidence="2">
    <location>
        <begin position="269"/>
        <end position="287"/>
    </location>
</feature>
<dbReference type="InterPro" id="IPR052173">
    <property type="entry name" value="Beta-lactam_resp_regulator"/>
</dbReference>
<protein>
    <recommendedName>
        <fullName evidence="3">Peptidase M56 domain-containing protein</fullName>
    </recommendedName>
</protein>
<dbReference type="PANTHER" id="PTHR34978:SF3">
    <property type="entry name" value="SLR0241 PROTEIN"/>
    <property type="match status" value="1"/>
</dbReference>
<dbReference type="InterPro" id="IPR008756">
    <property type="entry name" value="Peptidase_M56"/>
</dbReference>
<dbReference type="Pfam" id="PF05569">
    <property type="entry name" value="Peptidase_M56"/>
    <property type="match status" value="1"/>
</dbReference>
<dbReference type="EMBL" id="QVID01000001">
    <property type="protein sequence ID" value="RFN58838.1"/>
    <property type="molecule type" value="Genomic_DNA"/>
</dbReference>
<feature type="transmembrane region" description="Helical" evidence="2">
    <location>
        <begin position="94"/>
        <end position="112"/>
    </location>
</feature>
<evidence type="ECO:0000256" key="1">
    <source>
        <dbReference type="SAM" id="MobiDB-lite"/>
    </source>
</evidence>
<evidence type="ECO:0000313" key="4">
    <source>
        <dbReference type="EMBL" id="RFN58838.1"/>
    </source>
</evidence>